<dbReference type="Proteomes" id="UP000799764">
    <property type="component" value="Unassembled WGS sequence"/>
</dbReference>
<proteinExistence type="predicted"/>
<evidence type="ECO:0000313" key="2">
    <source>
        <dbReference type="Proteomes" id="UP000799764"/>
    </source>
</evidence>
<comment type="caution">
    <text evidence="1">The sequence shown here is derived from an EMBL/GenBank/DDBJ whole genome shotgun (WGS) entry which is preliminary data.</text>
</comment>
<keyword evidence="2" id="KW-1185">Reference proteome</keyword>
<protein>
    <submittedName>
        <fullName evidence="1">Uncharacterized protein</fullName>
    </submittedName>
</protein>
<organism evidence="1 2">
    <name type="scientific">Karstenula rhodostoma CBS 690.94</name>
    <dbReference type="NCBI Taxonomy" id="1392251"/>
    <lineage>
        <taxon>Eukaryota</taxon>
        <taxon>Fungi</taxon>
        <taxon>Dikarya</taxon>
        <taxon>Ascomycota</taxon>
        <taxon>Pezizomycotina</taxon>
        <taxon>Dothideomycetes</taxon>
        <taxon>Pleosporomycetidae</taxon>
        <taxon>Pleosporales</taxon>
        <taxon>Massarineae</taxon>
        <taxon>Didymosphaeriaceae</taxon>
        <taxon>Karstenula</taxon>
    </lineage>
</organism>
<accession>A0A9P4PF22</accession>
<dbReference type="EMBL" id="MU001503">
    <property type="protein sequence ID" value="KAF2442722.1"/>
    <property type="molecule type" value="Genomic_DNA"/>
</dbReference>
<sequence>MQFLARKCPRVCFCGSLCCWWARVRVCTVEQQRQNMDRQRLITDEPHAPLGNNRGAKWQQGPIPRQGVFEASLAVSLIWSTSDKFLKALRRVVEQTLGLSCHEHERWRGRGVGWRHVSTVVRGLYSVGCQIQRMESSWQPVTSSYGQACS</sequence>
<reference evidence="1" key="1">
    <citation type="journal article" date="2020" name="Stud. Mycol.">
        <title>101 Dothideomycetes genomes: a test case for predicting lifestyles and emergence of pathogens.</title>
        <authorList>
            <person name="Haridas S."/>
            <person name="Albert R."/>
            <person name="Binder M."/>
            <person name="Bloem J."/>
            <person name="Labutti K."/>
            <person name="Salamov A."/>
            <person name="Andreopoulos B."/>
            <person name="Baker S."/>
            <person name="Barry K."/>
            <person name="Bills G."/>
            <person name="Bluhm B."/>
            <person name="Cannon C."/>
            <person name="Castanera R."/>
            <person name="Culley D."/>
            <person name="Daum C."/>
            <person name="Ezra D."/>
            <person name="Gonzalez J."/>
            <person name="Henrissat B."/>
            <person name="Kuo A."/>
            <person name="Liang C."/>
            <person name="Lipzen A."/>
            <person name="Lutzoni F."/>
            <person name="Magnuson J."/>
            <person name="Mondo S."/>
            <person name="Nolan M."/>
            <person name="Ohm R."/>
            <person name="Pangilinan J."/>
            <person name="Park H.-J."/>
            <person name="Ramirez L."/>
            <person name="Alfaro M."/>
            <person name="Sun H."/>
            <person name="Tritt A."/>
            <person name="Yoshinaga Y."/>
            <person name="Zwiers L.-H."/>
            <person name="Turgeon B."/>
            <person name="Goodwin S."/>
            <person name="Spatafora J."/>
            <person name="Crous P."/>
            <person name="Grigoriev I."/>
        </authorList>
    </citation>
    <scope>NUCLEOTIDE SEQUENCE</scope>
    <source>
        <strain evidence="1">CBS 690.94</strain>
    </source>
</reference>
<evidence type="ECO:0000313" key="1">
    <source>
        <dbReference type="EMBL" id="KAF2442722.1"/>
    </source>
</evidence>
<gene>
    <name evidence="1" type="ORF">P171DRAFT_48298</name>
</gene>
<name>A0A9P4PF22_9PLEO</name>
<dbReference type="AlphaFoldDB" id="A0A9P4PF22"/>